<dbReference type="AlphaFoldDB" id="A0A558AFD6"/>
<evidence type="ECO:0000259" key="3">
    <source>
        <dbReference type="SMART" id="SM01007"/>
    </source>
</evidence>
<dbReference type="Gene3D" id="3.40.225.10">
    <property type="entry name" value="Class II aldolase/adducin N-terminal domain"/>
    <property type="match status" value="1"/>
</dbReference>
<reference evidence="4 5" key="1">
    <citation type="submission" date="2019-07" db="EMBL/GenBank/DDBJ databases">
        <title>New species of Amycolatopsis and Streptomyces.</title>
        <authorList>
            <person name="Duangmal K."/>
            <person name="Teo W.F.A."/>
            <person name="Lipun K."/>
        </authorList>
    </citation>
    <scope>NUCLEOTIDE SEQUENCE [LARGE SCALE GENOMIC DNA]</scope>
    <source>
        <strain evidence="4 5">JCM 30562</strain>
    </source>
</reference>
<organism evidence="4 5">
    <name type="scientific">Amycolatopsis acidiphila</name>
    <dbReference type="NCBI Taxonomy" id="715473"/>
    <lineage>
        <taxon>Bacteria</taxon>
        <taxon>Bacillati</taxon>
        <taxon>Actinomycetota</taxon>
        <taxon>Actinomycetes</taxon>
        <taxon>Pseudonocardiales</taxon>
        <taxon>Pseudonocardiaceae</taxon>
        <taxon>Amycolatopsis</taxon>
    </lineage>
</organism>
<dbReference type="OrthoDB" id="3729465at2"/>
<protein>
    <submittedName>
        <fullName evidence="4">Class II aldolase/adducin family protein</fullName>
    </submittedName>
</protein>
<dbReference type="PANTHER" id="PTHR22789">
    <property type="entry name" value="FUCULOSE PHOSPHATE ALDOLASE"/>
    <property type="match status" value="1"/>
</dbReference>
<dbReference type="Pfam" id="PF00596">
    <property type="entry name" value="Aldolase_II"/>
    <property type="match status" value="1"/>
</dbReference>
<keyword evidence="5" id="KW-1185">Reference proteome</keyword>
<comment type="caution">
    <text evidence="4">The sequence shown here is derived from an EMBL/GenBank/DDBJ whole genome shotgun (WGS) entry which is preliminary data.</text>
</comment>
<evidence type="ECO:0000313" key="5">
    <source>
        <dbReference type="Proteomes" id="UP000318578"/>
    </source>
</evidence>
<dbReference type="SMART" id="SM01007">
    <property type="entry name" value="Aldolase_II"/>
    <property type="match status" value="1"/>
</dbReference>
<evidence type="ECO:0000256" key="2">
    <source>
        <dbReference type="ARBA" id="ARBA00023239"/>
    </source>
</evidence>
<dbReference type="InterPro" id="IPR050197">
    <property type="entry name" value="Aldolase_class_II_sugar_metab"/>
</dbReference>
<dbReference type="InterPro" id="IPR001303">
    <property type="entry name" value="Aldolase_II/adducin_N"/>
</dbReference>
<feature type="domain" description="Class II aldolase/adducin N-terminal" evidence="3">
    <location>
        <begin position="10"/>
        <end position="187"/>
    </location>
</feature>
<dbReference type="RefSeq" id="WP_144637427.1">
    <property type="nucleotide sequence ID" value="NZ_BNAX01000001.1"/>
</dbReference>
<keyword evidence="1" id="KW-0479">Metal-binding</keyword>
<gene>
    <name evidence="4" type="ORF">FNH06_11380</name>
</gene>
<name>A0A558AFD6_9PSEU</name>
<dbReference type="SUPFAM" id="SSF53639">
    <property type="entry name" value="AraD/HMP-PK domain-like"/>
    <property type="match status" value="1"/>
</dbReference>
<dbReference type="PANTHER" id="PTHR22789:SF0">
    <property type="entry name" value="3-OXO-TETRONATE 4-PHOSPHATE DECARBOXYLASE-RELATED"/>
    <property type="match status" value="1"/>
</dbReference>
<dbReference type="EMBL" id="VJZA01000014">
    <property type="protein sequence ID" value="TVT22943.1"/>
    <property type="molecule type" value="Genomic_DNA"/>
</dbReference>
<dbReference type="GO" id="GO:0016832">
    <property type="term" value="F:aldehyde-lyase activity"/>
    <property type="evidence" value="ECO:0007669"/>
    <property type="project" value="TreeGrafter"/>
</dbReference>
<sequence length="250" mass="27108">MDAPTDVLRHEVAICSRLLVDAGILNYSGHISVRIPGTETLLIQRGHDVRAELAPERLLVVGLDGKPVDGRGEPPSEVFIHTEIYRARPDAGAVAHFHHDPTTVFSVVEDNPLVPVKNHASRWAAGIPVHFDSSHIAVPEQGAAVARTLGSGYALLLRGHGEVLVAEDVRSLYADVVHFVENARALTLAAQLGKVTPLTDEELAAFLATFKRGKHARKLWKYYTAVAASRGLIPREWVLDQDAPAEAGAR</sequence>
<dbReference type="InterPro" id="IPR036409">
    <property type="entry name" value="Aldolase_II/adducin_N_sf"/>
</dbReference>
<accession>A0A558AFD6</accession>
<dbReference type="GO" id="GO:0005829">
    <property type="term" value="C:cytosol"/>
    <property type="evidence" value="ECO:0007669"/>
    <property type="project" value="TreeGrafter"/>
</dbReference>
<keyword evidence="2" id="KW-0456">Lyase</keyword>
<evidence type="ECO:0000313" key="4">
    <source>
        <dbReference type="EMBL" id="TVT22943.1"/>
    </source>
</evidence>
<evidence type="ECO:0000256" key="1">
    <source>
        <dbReference type="ARBA" id="ARBA00022723"/>
    </source>
</evidence>
<proteinExistence type="predicted"/>
<dbReference type="GO" id="GO:0046872">
    <property type="term" value="F:metal ion binding"/>
    <property type="evidence" value="ECO:0007669"/>
    <property type="project" value="UniProtKB-KW"/>
</dbReference>
<dbReference type="Proteomes" id="UP000318578">
    <property type="component" value="Unassembled WGS sequence"/>
</dbReference>
<dbReference type="GO" id="GO:0019323">
    <property type="term" value="P:pentose catabolic process"/>
    <property type="evidence" value="ECO:0007669"/>
    <property type="project" value="TreeGrafter"/>
</dbReference>